<dbReference type="PANTHER" id="PTHR45527:SF1">
    <property type="entry name" value="FATTY ACID SYNTHASE"/>
    <property type="match status" value="1"/>
</dbReference>
<dbReference type="NCBIfam" id="NF003417">
    <property type="entry name" value="PRK04813.1"/>
    <property type="match status" value="5"/>
</dbReference>
<keyword evidence="3" id="KW-0596">Phosphopantetheine</keyword>
<dbReference type="FunFam" id="1.10.1200.10:FF:000016">
    <property type="entry name" value="Non-ribosomal peptide synthase"/>
    <property type="match status" value="3"/>
</dbReference>
<dbReference type="CDD" id="cd19544">
    <property type="entry name" value="E-C_NRPS"/>
    <property type="match status" value="1"/>
</dbReference>
<dbReference type="SUPFAM" id="SSF47336">
    <property type="entry name" value="ACP-like"/>
    <property type="match status" value="5"/>
</dbReference>
<dbReference type="FunFam" id="3.40.50.980:FF:000001">
    <property type="entry name" value="Non-ribosomal peptide synthetase"/>
    <property type="match status" value="5"/>
</dbReference>
<dbReference type="GO" id="GO:0043041">
    <property type="term" value="P:amino acid activation for nonribosomal peptide biosynthetic process"/>
    <property type="evidence" value="ECO:0007669"/>
    <property type="project" value="TreeGrafter"/>
</dbReference>
<dbReference type="Gene3D" id="3.40.50.1820">
    <property type="entry name" value="alpha/beta hydrolase"/>
    <property type="match status" value="2"/>
</dbReference>
<evidence type="ECO:0000256" key="1">
    <source>
        <dbReference type="ARBA" id="ARBA00001957"/>
    </source>
</evidence>
<dbReference type="PROSITE" id="PS00012">
    <property type="entry name" value="PHOSPHOPANTETHEINE"/>
    <property type="match status" value="5"/>
</dbReference>
<dbReference type="Gene3D" id="2.30.38.10">
    <property type="entry name" value="Luciferase, Domain 3"/>
    <property type="match status" value="5"/>
</dbReference>
<dbReference type="PANTHER" id="PTHR45527">
    <property type="entry name" value="NONRIBOSOMAL PEPTIDE SYNTHETASE"/>
    <property type="match status" value="1"/>
</dbReference>
<gene>
    <name evidence="8" type="ORF">DN051_01450</name>
</gene>
<feature type="domain" description="Carrier" evidence="7">
    <location>
        <begin position="3104"/>
        <end position="3179"/>
    </location>
</feature>
<dbReference type="GO" id="GO:0017000">
    <property type="term" value="P:antibiotic biosynthetic process"/>
    <property type="evidence" value="ECO:0007669"/>
    <property type="project" value="UniProtKB-ARBA"/>
</dbReference>
<dbReference type="InterPro" id="IPR045851">
    <property type="entry name" value="AMP-bd_C_sf"/>
</dbReference>
<evidence type="ECO:0000256" key="6">
    <source>
        <dbReference type="SAM" id="MobiDB-lite"/>
    </source>
</evidence>
<evidence type="ECO:0000313" key="8">
    <source>
        <dbReference type="EMBL" id="AWW35499.1"/>
    </source>
</evidence>
<dbReference type="FunFam" id="2.30.38.10:FF:000001">
    <property type="entry name" value="Non-ribosomal peptide synthetase PvdI"/>
    <property type="match status" value="5"/>
</dbReference>
<accession>A0A2Z4IS65</accession>
<dbReference type="SMART" id="SM00823">
    <property type="entry name" value="PKS_PP"/>
    <property type="match status" value="5"/>
</dbReference>
<dbReference type="CDD" id="cd05930">
    <property type="entry name" value="A_NRPS"/>
    <property type="match status" value="3"/>
</dbReference>
<organism evidence="8 9">
    <name type="scientific">Streptomyces cadmiisoli</name>
    <dbReference type="NCBI Taxonomy" id="2184053"/>
    <lineage>
        <taxon>Bacteria</taxon>
        <taxon>Bacillati</taxon>
        <taxon>Actinomycetota</taxon>
        <taxon>Actinomycetes</taxon>
        <taxon>Kitasatosporales</taxon>
        <taxon>Streptomycetaceae</taxon>
        <taxon>Streptomyces</taxon>
        <taxon>Streptomyces aurantiacus group</taxon>
    </lineage>
</organism>
<comment type="cofactor">
    <cofactor evidence="1">
        <name>pantetheine 4'-phosphate</name>
        <dbReference type="ChEBI" id="CHEBI:47942"/>
    </cofactor>
</comment>
<dbReference type="InterPro" id="IPR010071">
    <property type="entry name" value="AA_adenyl_dom"/>
</dbReference>
<dbReference type="InterPro" id="IPR029058">
    <property type="entry name" value="AB_hydrolase_fold"/>
</dbReference>
<dbReference type="InterPro" id="IPR009081">
    <property type="entry name" value="PP-bd_ACP"/>
</dbReference>
<dbReference type="GO" id="GO:0044550">
    <property type="term" value="P:secondary metabolite biosynthetic process"/>
    <property type="evidence" value="ECO:0007669"/>
    <property type="project" value="UniProtKB-ARBA"/>
</dbReference>
<dbReference type="SUPFAM" id="SSF52777">
    <property type="entry name" value="CoA-dependent acyltransferases"/>
    <property type="match status" value="10"/>
</dbReference>
<sequence>MSNHAKKALTAAQEGIWYAQALDPESPAQNMADYLDIAGTLQLALLEKAFGQALAEAELLRVRFGQSGHGPWQVVDLPLDYRLPVIDLRQEPEPVAAAEAWMRAEAARPADLEDGPVFTLAALLVGEDRTVVYLGAHHIALDGIGYSVWLNRVAEIYTALEDGEDCPFTPFATLDEIVADDESYRGSEQFAQDRAYWAEQMGDASEAVTLASRTAFASRHSHRRTAVVSAEVAQSLRQVARASGVALPALLIGAAGLYVHRMAQVQEVVLGLTVTARKGSRVRGSLASMAQALPLRLPIAPGMSVRDLARGASARSRGVLQHQRYRYEHLHRDLKLARTGGRMFGPVINFLPDDRTMPRFGRCETTARTYLANGAVDDLTILVYERDAGLRVDFLANPALYTEEDNAAHQTRFLHLLAALARLEPASPIAQLGLATPVEHDRILVEWNDTSRDIPLATLPELVEAQVARTPDATAVVFGDIRLTYAELNARANRLARLLVTRGVGPEGRVAVLMDRSVDLVVALLAVVKAGAAYVPLDPGHPVDRIAFVVADARPALVVTAGGVAPVLPVLPEGVARLVVDAPETVDALSRCEGGDLSDADRGVALVAAHPAYVIYTSGSTGRPKGVVVSHQAIGNFVAALRGHLALGADDVLVAVTTVAFDIHTLEMYVPLVSGACVVLAGRDTVRDPRALAGLIDRSGATVLQATPAVWQALAVEVPDALGGLRVLVGGEVLPAALAERLAAAAVSVTNLYGPTETTVWSTLAAVHGGHDGRVPIGRPIWNTRVFVLDAALRPVPVGVAGELYVSGAGLARGYLDRPGLTAERFVANPYGGPGERMYRTGDLARWNTDDQLEYLGRTDDQVKIRGFRIELGEVEAALASHPSVAQAAVIVREDQPGDKRLVGYIVPTGDFVPQTDGSALRAHVAGLLPDYMVPAAIVELDALPLTANRKLDRKALPAPDYGAGVTDRGPSSMQEEILCALVAEVLNLPSVGLDDNFFEVGGHSLLATRLVSRIRSVFGVEVPIRTLFEAPTLRELASRLTTSSVSRPPLLPVLRPELVPLSFAQQRLWFLSELEGPSATYNIPMAIRLTGALDTGALRAALRDVVGRHEVLRTLITTVDGRPYQRIVDTDTIGDLLTSVDTEQVVQSGLTRLVAEAAGHRFDLAGETPLRASLLRTGPEEHVLIMVMHHIAGDGWSLGPLAHDLSTAYAARSAGEVPTWASLPVQYADYSLWQRELLGDASDAGSLLSEQLTYWRGALDGVPEELALPADRPRPPVTSHRGGTVDLHIDAEVHRAVVDLARVQGVTVFMVMQAALAVLLNRHGAGEDIPIGTPIAGRTDDNLDQLVGFFVNTLVLRSDVSGNPDFTQLLERIRERALNAYAHQDVPFERLVEELTPARSMARHPLFQVMLTLQNNTTPDLELPGLNVEILPTGEVPAKFDLDVQLNEYLSDGGEPAGLQGAITYAADLFDHHTAAGIAERLVRVLETVTADPSVPVSRIDILSPVEHDRIVVEWNDTSREVPPATVTELFEAQVTRTPSAPAVVFEGVEVSYAELNARANRLARLLVEHGAEPEQLVALALPRSVDLIVAILAVLKTGAAYLPLDPGHPVDRIAFVVADARPALVVTAGGVAPVLPVLPEGVARLVVDAPETVDALSRCEGGDLSDADRGVALVAAHPAYVIYTSGSTGRPKGVVVSHQAIGNFVAALRGHLALGADDVLVAVTTVAFDIHTLEMYVPLVSGACVVLAGRDTVRDPRALAGLIDRSGATVLQATPAVWQALAVEVPDALGGLRVLVGGEVLPAALAERLAAAAVSVTNLYGPTETTVWSTLAAVHGGHDGRVPIGRPIWNTRVFVLDAALRPVPVGVAGELYVSGAGLARGYLDRPGLTAERFVANPYGGPGERMYRTGDLARWNTDDQLEYLGRTDDQVKIRGFRIELGEIEAALMAHPSVGLAAVVVREDQPGDRRLVGYVIPASGPDGLNISDVRAGLSAVLPDYMVPAAIVELETLPLTVNRKLDRKALPAPDYGTDAGGRGPANVQEEILCAVFAEVLDLPQVGVDDNFFDLGGHSLLATRLVSRIRSVFGVEVPIRTLFETPTPAALAGRLTTSSVSRLSLAPVLRPELVPLSFAQQRLWFLSELEGPSATYNIPMALRLTGTLDTDALRAALRDVVGRHEVLRTLITTEDGRPCQRIVDTDTIGDLLTTVDSEGVAQSGLSRLVAEAAGHRFDLAGEIPLRASLLRIRPDEHVLVVVLHHIAGDGWSLGPLAHDLSTAYTARADGRTPAWGQLPVQYADYSLWQRELLGDASDADSLLAGQLSYWRHALDGVPEELALPADRPRPSVASHRGGTVDLHIDAEMHRAVVELARAQGVTVFMVVQAALTVLLNRLGAGEDIPIGTPIAGRTDEALDDLVGFFVNTLVLRSDLSGDPDFIQLLERIREHALNAYAHQDVPFERLVEELTPARSMARHPLFQVMLTLQNNTTPDLELPGLNVEVLPTGEAPAKFDLDVQLGEHLTDDGTPAGLHGVLTYATDLFDHHTAVGIGERFVRVLETVTANPSVLVSRIDTLSAVEHHRVLVEWNDTAGEVLPATVTELFEAQVTRTPSAPAVVFEGVEVSYAELNARVNRLARLLVEHGAEPEQLVALALPRSVDLIVAILAVLKTGAAYVPIDPGHPVDRIAHLLSEARPSVLIADDATWESLRGVVDVARLSLDDPRLRQDLSGRAAHDLSDVERRSPLLLDHRAYVIYTSGSTGRPKGVVVTHRSLVNNIAAVMPEYGIDERSRVLGATAFSFDVSVQDLFMTLLSGAVFVLAADEDRVDLERLQGLMRARSVSVAHMTPGVARSLDPARLPELRLLVVGGEAPDAGLIDRWATADREFYNSYGPTETTVGATLMRCAAPSWGRTPPIGRPIVNTRAFVLDRSLRPVPPGVAGELYLAGVQLARGYLDRPALTAQRFVANPYGGPGERMYRTGDLARWNTDGQLEYLGRTDDQVKIRGFRIELGEIEAALMAHPSVGQAAVVVREDQPGDKRLVGYAVPASGPDGVDITDVRAGLSEVLPDYMMPAAIVALDALPLTVNRKLDRKALPAPDYSATSPSREPRTLQEHLLSQAFADILGLAHVGVDDNFFDLGGHSLLATRLVSRIRTTLGAEIPVRALFETSTVAGLALRLAKAGADGTRLPLTVRPRPDTVPLSYAQQRLWFLEQLEGPSALYNIPIALRLTGDLDPDVLRTALNDVVTRHEILRTVFGHVDGVPEQRILAQQAMDLPLVPEEMPEGELARAVAEEALRPFDLTGELPLRARLFAVTPQEHVLVLVLHHIAGDGWSLTPLARDISTAYTARANGRTPAWEPLPVQYADHTLWQRDLLGEDHDAASILNHQLDYWRETLAGLPEELTLPTDRPRPPVATHRGGTVDLRIDGELHERITGLARAEGVTEFMVLQAALATLLFRLGAGADIPIGTSLAGRTDESLDELVGFFVNTLVLRTDISGEPSFRELMHRVRERGLDAFAHQDVPFERLVEDVAPTRSMARHPLFQVMLALQNAAPASLTLPGVETRLLNTGDRPAKFDLDFQLRETHTGGLTGSVVYATDLFDHGTAESLAERFLRILDSVTADPAQPVTDIDLLSEDERHSVLVEWNDTAHEVPAATLADRFQAQVARTPDATAVIFEDVRLSYADLNARANRLARLMAGRGAGPESLVAVHLERSADLVVALLAVLKTGAAYLPVDPDHPADRITRLLADAGPVLLLTAEALHPADRRQVPCLVLDDPQVTTRLSRLSAADVEDGDRTRDLLVDHPAYVIYTSGSTGRPKGVTITHRGLINRLTWMQDAYRLTSDDRVVQKTPFGFDVSVWEFFWPLIEGATLVMARPGGHRDPGYLAELIQREQATIAHFVPSMLQVFVAEPTAQECTSLRAVVCSGEALSVSLRDQFHAVLPISLHNLYGPTEAAVDVTAFTCEPGAGAGGVVPIGRPVWNTQVFVLDAALRPVPAGVAGELYLAGVQLARGYLDRPGLTAERFVANPYGGPGERMYRTGDLARWNTDGQLEYLGRTDDQVKIRGFRIELGEIEAALLTHLSVTQAAVVVREDRLGDKRLVGYVVAAGDTDIAELRAHLARVLPEYMVPAVIVVLDELPLTVNGKLDRRALPVPEYGAGATGRGPSTVQEEILCALFAEVLGLPSVGVDDDFFELGGHSLLAVTLVERARAAGVVVDVRTLFTSPTVAGLAALQGAPKVVLPANGIPADATTITPEMVTLADLTAEEINGIIAEVPGGAANIADIYPLAPLQEGILFHHLLEGENGTDLYTLPYVLRLDSRPRVDAFLAAVQQVVDRHDILRTAFLWEGLREPVQVVLRTAPISVKTLQLEGADVVGRLLATRTAPMDVRSAPLLQLGVAQDLDDQRWYVLLEVHHLVQDRTSLALVFDEIRAILSGSGDTLPAPLPFREFVAQARLTIPAQEHERFFAELLGDVSEPTAPYGLLDVHGDGSGVSEVRMPLDADVAQRLREQARRLGVSPATLFHVAWARVVSATSGRDDVVFGTVLFGRMNAGAGADRVPGLFVNTLPARLDIGSVSVRDAVYAMRRQLADLLVHEHAPLILAQRASALPARTPLFTSLFNYRHSEDAAAPIPAGMELLHGHERTNFPLEFSVNDTNPHFTLTVQSVAPVDPRSVVAFMQTTVEDLVTALEEDPGRPLRAIHVLDDKQRRLLVDWNDTARDVAPATLPELFQRQVARTPDATAVRFEGLHLTYGELNARANRLARLLVARGAGPERRVAVMMDRSADLVVALLAVVKAGGAYVPIDPEYPAERVAYVLRDAQPALVVTTREVEGVLAENVARVVLDDAATISELGSRADGDLSDADRGGVLLSAHAAYVIYTSGSTGRPKGVAVPHAGVVNRLAWMQGAYRLTPEDRVVQKTPFGFDVSVWEFFWPLLEGATLVVARPGGHRDPGYLAELIRREHVTIAHFVPSMLQVFVTAAETSRWTLPSLRAVMASGEALPAELWDRFAASLGVPLHNLYGPTEASIDVTAFTCEPGVEAGGVVPIGRPVWNTQVFVLDAALRPVPAGVAGELYLGGVQLARGYVNRPGLTAERFVASPHGGPGERMYRTGDLARWNTEGALEYLGRTDDQVKVRGFRIELGEIEAALLTHPSVGQAAVVVREDQPGDKRLTGYIVPARELSAEDVSAFRAAGGALRTHAAAVLPDYMVPSAIVVLDVLPLTVNGKLNRSALPVPEYAVQGESREPASPEEAALCRIFEKVLGVPDIGVDDNFFDLGGHSLLATQLAGHIRATLGREVPIRAIFETPTPAGLAKRLGPEKHSRPVLSPRRR</sequence>
<dbReference type="PROSITE" id="PS50075">
    <property type="entry name" value="CARRIER"/>
    <property type="match status" value="5"/>
</dbReference>
<dbReference type="FunFam" id="3.40.50.12780:FF:000012">
    <property type="entry name" value="Non-ribosomal peptide synthetase"/>
    <property type="match status" value="5"/>
</dbReference>
<feature type="domain" description="Carrier" evidence="7">
    <location>
        <begin position="4165"/>
        <end position="4239"/>
    </location>
</feature>
<dbReference type="FunFam" id="3.30.559.10:FF:000012">
    <property type="entry name" value="Non-ribosomal peptide synthetase"/>
    <property type="match status" value="2"/>
</dbReference>
<dbReference type="SUPFAM" id="SSF56801">
    <property type="entry name" value="Acetyl-CoA synthetase-like"/>
    <property type="match status" value="5"/>
</dbReference>
<dbReference type="FunFam" id="3.30.559.30:FF:000001">
    <property type="entry name" value="Non-ribosomal peptide synthetase"/>
    <property type="match status" value="3"/>
</dbReference>
<dbReference type="CDD" id="cd17646">
    <property type="entry name" value="A_NRPS_AB3403-like"/>
    <property type="match status" value="2"/>
</dbReference>
<name>A0A2Z4IS65_9ACTN</name>
<dbReference type="FunFam" id="1.10.1200.10:FF:000005">
    <property type="entry name" value="Nonribosomal peptide synthetase 1"/>
    <property type="match status" value="2"/>
</dbReference>
<evidence type="ECO:0000256" key="4">
    <source>
        <dbReference type="ARBA" id="ARBA00022553"/>
    </source>
</evidence>
<dbReference type="InterPro" id="IPR006162">
    <property type="entry name" value="Ppantetheine_attach_site"/>
</dbReference>
<dbReference type="FunFam" id="3.40.50.980:FF:000002">
    <property type="entry name" value="Enterobactin synthetase component F"/>
    <property type="match status" value="2"/>
</dbReference>
<feature type="domain" description="Carrier" evidence="7">
    <location>
        <begin position="5250"/>
        <end position="5325"/>
    </location>
</feature>
<dbReference type="Proteomes" id="UP000249616">
    <property type="component" value="Chromosome"/>
</dbReference>
<dbReference type="Gene3D" id="3.30.559.10">
    <property type="entry name" value="Chloramphenicol acetyltransferase-like domain"/>
    <property type="match status" value="5"/>
</dbReference>
<keyword evidence="9" id="KW-1185">Reference proteome</keyword>
<dbReference type="GO" id="GO:0072330">
    <property type="term" value="P:monocarboxylic acid biosynthetic process"/>
    <property type="evidence" value="ECO:0007669"/>
    <property type="project" value="UniProtKB-ARBA"/>
</dbReference>
<dbReference type="Gene3D" id="1.10.1200.10">
    <property type="entry name" value="ACP-like"/>
    <property type="match status" value="3"/>
</dbReference>
<feature type="domain" description="Carrier" evidence="7">
    <location>
        <begin position="2038"/>
        <end position="2113"/>
    </location>
</feature>
<keyword evidence="5" id="KW-0436">Ligase</keyword>
<dbReference type="InterPro" id="IPR036736">
    <property type="entry name" value="ACP-like_sf"/>
</dbReference>
<dbReference type="InterPro" id="IPR000873">
    <property type="entry name" value="AMP-dep_synth/lig_dom"/>
</dbReference>
<proteinExistence type="inferred from homology"/>
<evidence type="ECO:0000256" key="2">
    <source>
        <dbReference type="ARBA" id="ARBA00006432"/>
    </source>
</evidence>
<dbReference type="GO" id="GO:0016874">
    <property type="term" value="F:ligase activity"/>
    <property type="evidence" value="ECO:0007669"/>
    <property type="project" value="UniProtKB-KW"/>
</dbReference>
<protein>
    <submittedName>
        <fullName evidence="8">Non-ribosomal peptide synthetase</fullName>
    </submittedName>
</protein>
<evidence type="ECO:0000256" key="3">
    <source>
        <dbReference type="ARBA" id="ARBA00022450"/>
    </source>
</evidence>
<dbReference type="NCBIfam" id="TIGR01733">
    <property type="entry name" value="AA-adenyl-dom"/>
    <property type="match status" value="5"/>
</dbReference>
<dbReference type="InterPro" id="IPR023213">
    <property type="entry name" value="CAT-like_dom_sf"/>
</dbReference>
<dbReference type="GO" id="GO:0031177">
    <property type="term" value="F:phosphopantetheine binding"/>
    <property type="evidence" value="ECO:0007669"/>
    <property type="project" value="InterPro"/>
</dbReference>
<dbReference type="InterPro" id="IPR025110">
    <property type="entry name" value="AMP-bd_C"/>
</dbReference>
<dbReference type="FunFam" id="3.30.300.30:FF:000010">
    <property type="entry name" value="Enterobactin synthetase component F"/>
    <property type="match status" value="5"/>
</dbReference>
<dbReference type="InterPro" id="IPR020845">
    <property type="entry name" value="AMP-binding_CS"/>
</dbReference>
<dbReference type="Pfam" id="PF00668">
    <property type="entry name" value="Condensation"/>
    <property type="match status" value="5"/>
</dbReference>
<dbReference type="InterPro" id="IPR001242">
    <property type="entry name" value="Condensation_dom"/>
</dbReference>
<comment type="similarity">
    <text evidence="2">Belongs to the ATP-dependent AMP-binding enzyme family.</text>
</comment>
<dbReference type="Gene3D" id="3.30.300.30">
    <property type="match status" value="5"/>
</dbReference>
<dbReference type="EMBL" id="CP030073">
    <property type="protein sequence ID" value="AWW35499.1"/>
    <property type="molecule type" value="Genomic_DNA"/>
</dbReference>
<dbReference type="Pfam" id="PF00550">
    <property type="entry name" value="PP-binding"/>
    <property type="match status" value="5"/>
</dbReference>
<dbReference type="KEGG" id="scad:DN051_01450"/>
<dbReference type="NCBIfam" id="NF004282">
    <property type="entry name" value="PRK05691.1"/>
    <property type="match status" value="6"/>
</dbReference>
<evidence type="ECO:0000259" key="7">
    <source>
        <dbReference type="PROSITE" id="PS50075"/>
    </source>
</evidence>
<evidence type="ECO:0000313" key="9">
    <source>
        <dbReference type="Proteomes" id="UP000249616"/>
    </source>
</evidence>
<dbReference type="Gene3D" id="3.30.559.30">
    <property type="entry name" value="Nonribosomal peptide synthetase, condensation domain"/>
    <property type="match status" value="5"/>
</dbReference>
<evidence type="ECO:0000256" key="5">
    <source>
        <dbReference type="ARBA" id="ARBA00022598"/>
    </source>
</evidence>
<feature type="domain" description="Carrier" evidence="7">
    <location>
        <begin position="970"/>
        <end position="1045"/>
    </location>
</feature>
<feature type="region of interest" description="Disordered" evidence="6">
    <location>
        <begin position="5316"/>
        <end position="5336"/>
    </location>
</feature>
<keyword evidence="4" id="KW-0597">Phosphoprotein</keyword>
<dbReference type="Pfam" id="PF13193">
    <property type="entry name" value="AMP-binding_C"/>
    <property type="match status" value="5"/>
</dbReference>
<dbReference type="Gene3D" id="3.40.50.980">
    <property type="match status" value="10"/>
</dbReference>
<dbReference type="RefSeq" id="WP_112437674.1">
    <property type="nucleotide sequence ID" value="NZ_CP030073.1"/>
</dbReference>
<dbReference type="PROSITE" id="PS00455">
    <property type="entry name" value="AMP_BINDING"/>
    <property type="match status" value="5"/>
</dbReference>
<dbReference type="GO" id="GO:0008610">
    <property type="term" value="P:lipid biosynthetic process"/>
    <property type="evidence" value="ECO:0007669"/>
    <property type="project" value="UniProtKB-ARBA"/>
</dbReference>
<dbReference type="InterPro" id="IPR020806">
    <property type="entry name" value="PKS_PP-bd"/>
</dbReference>
<dbReference type="Pfam" id="PF00501">
    <property type="entry name" value="AMP-binding"/>
    <property type="match status" value="5"/>
</dbReference>
<reference evidence="8 9" key="1">
    <citation type="journal article" date="2019" name="Int. J. Syst. Evol. Microbiol.">
        <title>Streptomyces cadmiisoli sp. nov., a novel actinomycete isolated from cadmium-contaminated soil.</title>
        <authorList>
            <person name="Li K."/>
            <person name="Tang X."/>
            <person name="Zhao J."/>
            <person name="Guo Y."/>
            <person name="Tang Y."/>
            <person name="Gao J."/>
        </authorList>
    </citation>
    <scope>NUCLEOTIDE SEQUENCE [LARGE SCALE GENOMIC DNA]</scope>
    <source>
        <strain evidence="8 9">ZFG47</strain>
    </source>
</reference>
<dbReference type="CDD" id="cd19540">
    <property type="entry name" value="LCL_NRPS-like"/>
    <property type="match status" value="3"/>
</dbReference>
<dbReference type="GO" id="GO:0005829">
    <property type="term" value="C:cytosol"/>
    <property type="evidence" value="ECO:0007669"/>
    <property type="project" value="TreeGrafter"/>
</dbReference>